<dbReference type="EMBL" id="AWET01000044">
    <property type="protein sequence ID" value="ERJ99120.1"/>
    <property type="molecule type" value="Genomic_DNA"/>
</dbReference>
<dbReference type="Pfam" id="PF00072">
    <property type="entry name" value="Response_reg"/>
    <property type="match status" value="1"/>
</dbReference>
<dbReference type="FunFam" id="3.30.565.10:FF:000006">
    <property type="entry name" value="Sensor histidine kinase WalK"/>
    <property type="match status" value="1"/>
</dbReference>
<dbReference type="InterPro" id="IPR018060">
    <property type="entry name" value="HTH_AraC"/>
</dbReference>
<dbReference type="SUPFAM" id="SSF46689">
    <property type="entry name" value="Homeodomain-like"/>
    <property type="match status" value="1"/>
</dbReference>
<dbReference type="Gene3D" id="3.30.565.10">
    <property type="entry name" value="Histidine kinase-like ATPase, C-terminal domain"/>
    <property type="match status" value="1"/>
</dbReference>
<dbReference type="InterPro" id="IPR018062">
    <property type="entry name" value="HTH_AraC-typ_CS"/>
</dbReference>
<dbReference type="InterPro" id="IPR003594">
    <property type="entry name" value="HATPase_dom"/>
</dbReference>
<dbReference type="InterPro" id="IPR036890">
    <property type="entry name" value="HATPase_C_sf"/>
</dbReference>
<proteinExistence type="predicted"/>
<dbReference type="SMART" id="SM00448">
    <property type="entry name" value="REC"/>
    <property type="match status" value="1"/>
</dbReference>
<evidence type="ECO:0000256" key="9">
    <source>
        <dbReference type="PROSITE-ProRule" id="PRU00169"/>
    </source>
</evidence>
<keyword evidence="4" id="KW-0808">Transferase</keyword>
<dbReference type="Gene3D" id="1.25.40.10">
    <property type="entry name" value="Tetratricopeptide repeat domain"/>
    <property type="match status" value="2"/>
</dbReference>
<dbReference type="GO" id="GO:0000155">
    <property type="term" value="F:phosphorelay sensor kinase activity"/>
    <property type="evidence" value="ECO:0007669"/>
    <property type="project" value="InterPro"/>
</dbReference>
<dbReference type="Pfam" id="PF02518">
    <property type="entry name" value="HATPase_c"/>
    <property type="match status" value="1"/>
</dbReference>
<dbReference type="InterPro" id="IPR004358">
    <property type="entry name" value="Sig_transdc_His_kin-like_C"/>
</dbReference>
<evidence type="ECO:0000256" key="10">
    <source>
        <dbReference type="SAM" id="Phobius"/>
    </source>
</evidence>
<evidence type="ECO:0000256" key="5">
    <source>
        <dbReference type="ARBA" id="ARBA00022777"/>
    </source>
</evidence>
<feature type="transmembrane region" description="Helical" evidence="10">
    <location>
        <begin position="416"/>
        <end position="436"/>
    </location>
</feature>
<dbReference type="PANTHER" id="PTHR43547">
    <property type="entry name" value="TWO-COMPONENT HISTIDINE KINASE"/>
    <property type="match status" value="1"/>
</dbReference>
<keyword evidence="3 9" id="KW-0597">Phosphoprotein</keyword>
<protein>
    <recommendedName>
        <fullName evidence="2">histidine kinase</fullName>
        <ecNumber evidence="2">2.7.13.3</ecNumber>
    </recommendedName>
</protein>
<dbReference type="GO" id="GO:0003700">
    <property type="term" value="F:DNA-binding transcription factor activity"/>
    <property type="evidence" value="ECO:0007669"/>
    <property type="project" value="InterPro"/>
</dbReference>
<evidence type="ECO:0000256" key="7">
    <source>
        <dbReference type="ARBA" id="ARBA00023125"/>
    </source>
</evidence>
<dbReference type="PROSITE" id="PS00041">
    <property type="entry name" value="HTH_ARAC_FAMILY_1"/>
    <property type="match status" value="1"/>
</dbReference>
<feature type="domain" description="Histidine kinase" evidence="12">
    <location>
        <begin position="461"/>
        <end position="675"/>
    </location>
</feature>
<keyword evidence="10" id="KW-1133">Transmembrane helix</keyword>
<keyword evidence="7" id="KW-0238">DNA-binding</keyword>
<dbReference type="InterPro" id="IPR011006">
    <property type="entry name" value="CheY-like_superfamily"/>
</dbReference>
<dbReference type="InterPro" id="IPR001789">
    <property type="entry name" value="Sig_transdc_resp-reg_receiver"/>
</dbReference>
<name>U2L459_9BACT</name>
<comment type="caution">
    <text evidence="14">The sequence shown here is derived from an EMBL/GenBank/DDBJ whole genome shotgun (WGS) entry which is preliminary data.</text>
</comment>
<dbReference type="Gene3D" id="3.40.50.2300">
    <property type="match status" value="1"/>
</dbReference>
<dbReference type="CDD" id="cd16922">
    <property type="entry name" value="HATPase_EvgS-ArcB-TorS-like"/>
    <property type="match status" value="1"/>
</dbReference>
<dbReference type="SUPFAM" id="SSF55874">
    <property type="entry name" value="ATPase domain of HSP90 chaperone/DNA topoisomerase II/histidine kinase"/>
    <property type="match status" value="1"/>
</dbReference>
<evidence type="ECO:0000256" key="3">
    <source>
        <dbReference type="ARBA" id="ARBA00022553"/>
    </source>
</evidence>
<dbReference type="PROSITE" id="PS50110">
    <property type="entry name" value="RESPONSE_REGULATORY"/>
    <property type="match status" value="1"/>
</dbReference>
<dbReference type="Gene3D" id="1.10.287.130">
    <property type="match status" value="1"/>
</dbReference>
<evidence type="ECO:0000256" key="4">
    <source>
        <dbReference type="ARBA" id="ARBA00022679"/>
    </source>
</evidence>
<dbReference type="InterPro" id="IPR019734">
    <property type="entry name" value="TPR_rpt"/>
</dbReference>
<keyword evidence="5" id="KW-0418">Kinase</keyword>
<keyword evidence="15" id="KW-1185">Reference proteome</keyword>
<feature type="modified residue" description="4-aspartylphosphate" evidence="9">
    <location>
        <position position="761"/>
    </location>
</feature>
<reference evidence="14 15" key="1">
    <citation type="submission" date="2013-08" db="EMBL/GenBank/DDBJ databases">
        <authorList>
            <person name="Durkin A.S."/>
            <person name="Haft D.R."/>
            <person name="McCorrison J."/>
            <person name="Torralba M."/>
            <person name="Gillis M."/>
            <person name="Haft D.H."/>
            <person name="Methe B."/>
            <person name="Sutton G."/>
            <person name="Nelson K.E."/>
        </authorList>
    </citation>
    <scope>NUCLEOTIDE SEQUENCE [LARGE SCALE GENOMIC DNA]</scope>
    <source>
        <strain evidence="14 15">F0068</strain>
    </source>
</reference>
<dbReference type="Gene3D" id="1.10.10.60">
    <property type="entry name" value="Homeodomain-like"/>
    <property type="match status" value="2"/>
</dbReference>
<evidence type="ECO:0000256" key="6">
    <source>
        <dbReference type="ARBA" id="ARBA00023015"/>
    </source>
</evidence>
<dbReference type="SMART" id="SM00387">
    <property type="entry name" value="HATPase_c"/>
    <property type="match status" value="1"/>
</dbReference>
<dbReference type="InterPro" id="IPR003661">
    <property type="entry name" value="HisK_dim/P_dom"/>
</dbReference>
<dbReference type="CDD" id="cd00082">
    <property type="entry name" value="HisKA"/>
    <property type="match status" value="1"/>
</dbReference>
<dbReference type="Pfam" id="PF00512">
    <property type="entry name" value="HisKA"/>
    <property type="match status" value="1"/>
</dbReference>
<feature type="domain" description="HTH araC/xylS-type" evidence="11">
    <location>
        <begin position="867"/>
        <end position="961"/>
    </location>
</feature>
<comment type="catalytic activity">
    <reaction evidence="1">
        <text>ATP + protein L-histidine = ADP + protein N-phospho-L-histidine.</text>
        <dbReference type="EC" id="2.7.13.3"/>
    </reaction>
</comment>
<dbReference type="PATRIC" id="fig|1081904.3.peg.1936"/>
<sequence>MIRRETTVRYYTENTIAKLSYNLFMPLSFRWKERPRLIVSVLIILFLFVSCGKKSVGFTPEERRAADSIVSTVHSVDSLALLQKRLEAEGNRLGSIAALREWGKALRNESRFDESLRVHGEGLKQAESLGDTLEWVQALNYIGTDYRRLGVLDAAQEYHYRALKLCEACTDTSFTAKKNRVKSLNGLGNIYLTLGNYERADSAFRLALAGERVLGSAVGQAINYANLGSIFKHRRQNDSAWVYYRRSMELNQKAGNDIGIALCHTYYGLLYEEAQQYDKAYAEYRTAYGLMEVSKDEWHALESLIALAHIDYVTGNETRALDNLHQAEATARKIKSKEHLADIYALYFRIYEKQGDYRRALANHVQASALQDSVAGAEKMNRIQNVSLNIEHWQQAERMSQARQELESERTAKLGILYTGILLVLLLLLTVAFLFYSGRMKRRNHLLLKKMSTLRENFFTNITHEFRTPISVILGLSRDIAQDTETPESVRKRAFTIERQGNSLLTLINQLLDISKVKSAVGNPDLRCGDIAVQVGMIVESYRDYAHSRGIDLQFISKGDTVMDFVPDYVNKVLNNLISNALKFTPQYGKVSLSVWREGERVLLDIADTGKGIPAESLAHVFEPFYQAESEAAHLGTGVGLALVKQIVDAVGGTIEIESTLGKGTTFHLSIPVRHGKNIHAAVGTEEAVNTPLLPEYPVTPNDSEAEDNDSQRLLIIEDNSDVAAYIGSQLADRYAIYYASDGRGGLEKAKELVPDLIITDLMMPGMDGLEVCRRVRGNEIINHVPIIIVTAKISEEDRVRGLEAGADAYLTKPFSSQELRMRVEKLVEQRRLLREKYSQGTENKEENTLQDATDRRFLLAVTDHIYLLLNAGKNVDVTQIASKMCMSNSQFYRKMTALTGYTPTTFIQYIKIRKARQLLDKNPQMNFKEVSELSGFSDYSTFVRAFKNICGVKPTEYVKETE</sequence>
<keyword evidence="10" id="KW-0472">Membrane</keyword>
<dbReference type="GO" id="GO:0043565">
    <property type="term" value="F:sequence-specific DNA binding"/>
    <property type="evidence" value="ECO:0007669"/>
    <property type="project" value="InterPro"/>
</dbReference>
<evidence type="ECO:0000313" key="15">
    <source>
        <dbReference type="Proteomes" id="UP000016600"/>
    </source>
</evidence>
<evidence type="ECO:0000256" key="8">
    <source>
        <dbReference type="ARBA" id="ARBA00023163"/>
    </source>
</evidence>
<dbReference type="SMART" id="SM00028">
    <property type="entry name" value="TPR"/>
    <property type="match status" value="6"/>
</dbReference>
<dbReference type="InterPro" id="IPR011990">
    <property type="entry name" value="TPR-like_helical_dom_sf"/>
</dbReference>
<evidence type="ECO:0000256" key="1">
    <source>
        <dbReference type="ARBA" id="ARBA00000085"/>
    </source>
</evidence>
<evidence type="ECO:0000259" key="11">
    <source>
        <dbReference type="PROSITE" id="PS01124"/>
    </source>
</evidence>
<dbReference type="InterPro" id="IPR005467">
    <property type="entry name" value="His_kinase_dom"/>
</dbReference>
<accession>U2L459</accession>
<dbReference type="SUPFAM" id="SSF47384">
    <property type="entry name" value="Homodimeric domain of signal transducing histidine kinase"/>
    <property type="match status" value="1"/>
</dbReference>
<dbReference type="PANTHER" id="PTHR43547:SF2">
    <property type="entry name" value="HYBRID SIGNAL TRANSDUCTION HISTIDINE KINASE C"/>
    <property type="match status" value="1"/>
</dbReference>
<dbReference type="SUPFAM" id="SSF52172">
    <property type="entry name" value="CheY-like"/>
    <property type="match status" value="1"/>
</dbReference>
<dbReference type="Pfam" id="PF12833">
    <property type="entry name" value="HTH_18"/>
    <property type="match status" value="1"/>
</dbReference>
<dbReference type="PROSITE" id="PS01124">
    <property type="entry name" value="HTH_ARAC_FAMILY_2"/>
    <property type="match status" value="1"/>
</dbReference>
<feature type="domain" description="Response regulatory" evidence="13">
    <location>
        <begin position="713"/>
        <end position="828"/>
    </location>
</feature>
<organism evidence="14 15">
    <name type="scientific">Hoylesella pleuritidis F0068</name>
    <dbReference type="NCBI Taxonomy" id="1081904"/>
    <lineage>
        <taxon>Bacteria</taxon>
        <taxon>Pseudomonadati</taxon>
        <taxon>Bacteroidota</taxon>
        <taxon>Bacteroidia</taxon>
        <taxon>Bacteroidales</taxon>
        <taxon>Prevotellaceae</taxon>
        <taxon>Hoylesella</taxon>
    </lineage>
</organism>
<evidence type="ECO:0000256" key="2">
    <source>
        <dbReference type="ARBA" id="ARBA00012438"/>
    </source>
</evidence>
<dbReference type="InterPro" id="IPR036097">
    <property type="entry name" value="HisK_dim/P_sf"/>
</dbReference>
<dbReference type="SMART" id="SM00342">
    <property type="entry name" value="HTH_ARAC"/>
    <property type="match status" value="1"/>
</dbReference>
<evidence type="ECO:0000259" key="13">
    <source>
        <dbReference type="PROSITE" id="PS50110"/>
    </source>
</evidence>
<keyword evidence="6" id="KW-0805">Transcription regulation</keyword>
<evidence type="ECO:0000313" key="14">
    <source>
        <dbReference type="EMBL" id="ERJ99120.1"/>
    </source>
</evidence>
<dbReference type="Proteomes" id="UP000016600">
    <property type="component" value="Unassembled WGS sequence"/>
</dbReference>
<keyword evidence="8" id="KW-0804">Transcription</keyword>
<dbReference type="EC" id="2.7.13.3" evidence="2"/>
<evidence type="ECO:0000259" key="12">
    <source>
        <dbReference type="PROSITE" id="PS50109"/>
    </source>
</evidence>
<dbReference type="SUPFAM" id="SSF48452">
    <property type="entry name" value="TPR-like"/>
    <property type="match status" value="2"/>
</dbReference>
<gene>
    <name evidence="14" type="ORF">HMPREF1218_1158</name>
</gene>
<keyword evidence="10" id="KW-0812">Transmembrane</keyword>
<dbReference type="CDD" id="cd17574">
    <property type="entry name" value="REC_OmpR"/>
    <property type="match status" value="1"/>
</dbReference>
<dbReference type="PROSITE" id="PS50109">
    <property type="entry name" value="HIS_KIN"/>
    <property type="match status" value="1"/>
</dbReference>
<dbReference type="InterPro" id="IPR009057">
    <property type="entry name" value="Homeodomain-like_sf"/>
</dbReference>
<dbReference type="AlphaFoldDB" id="U2L459"/>
<dbReference type="PRINTS" id="PR00344">
    <property type="entry name" value="BCTRLSENSOR"/>
</dbReference>
<dbReference type="SMART" id="SM00388">
    <property type="entry name" value="HisKA"/>
    <property type="match status" value="1"/>
</dbReference>